<keyword evidence="2" id="KW-1185">Reference proteome</keyword>
<proteinExistence type="predicted"/>
<dbReference type="Pfam" id="PF04170">
    <property type="entry name" value="NlpE"/>
    <property type="match status" value="1"/>
</dbReference>
<dbReference type="RefSeq" id="WP_176810183.1">
    <property type="nucleotide sequence ID" value="NZ_CP055306.1"/>
</dbReference>
<protein>
    <submittedName>
        <fullName evidence="1">Copper resistance protein NlpE N-terminal domain-containing protein</fullName>
    </submittedName>
</protein>
<evidence type="ECO:0000313" key="2">
    <source>
        <dbReference type="Proteomes" id="UP000509660"/>
    </source>
</evidence>
<dbReference type="Proteomes" id="UP000509660">
    <property type="component" value="Chromosome"/>
</dbReference>
<dbReference type="EMBL" id="CP055306">
    <property type="protein sequence ID" value="QLB40990.1"/>
    <property type="molecule type" value="Genomic_DNA"/>
</dbReference>
<dbReference type="InterPro" id="IPR007298">
    <property type="entry name" value="Cu-R_lipoprotein_NlpE"/>
</dbReference>
<dbReference type="AlphaFoldDB" id="A0A7D5HXK2"/>
<reference evidence="1 2" key="1">
    <citation type="submission" date="2020-06" db="EMBL/GenBank/DDBJ databases">
        <title>Mannheimia pernigra sp. nov. isolated from bovine respiratory tract.</title>
        <authorList>
            <person name="Kuhnert P."/>
            <person name="Akarsu-Egger H."/>
        </authorList>
    </citation>
    <scope>NUCLEOTIDE SEQUENCE [LARGE SCALE GENOMIC DNA]</scope>
    <source>
        <strain evidence="1 2">BNO311</strain>
    </source>
</reference>
<evidence type="ECO:0000313" key="1">
    <source>
        <dbReference type="EMBL" id="QLB40990.1"/>
    </source>
</evidence>
<dbReference type="PROSITE" id="PS51257">
    <property type="entry name" value="PROKAR_LIPOPROTEIN"/>
    <property type="match status" value="1"/>
</dbReference>
<dbReference type="Gene3D" id="2.40.128.640">
    <property type="match status" value="1"/>
</dbReference>
<name>A0A7D5HXK2_9PAST</name>
<organism evidence="1 2">
    <name type="scientific">Mannheimia pernigra</name>
    <dbReference type="NCBI Taxonomy" id="111844"/>
    <lineage>
        <taxon>Bacteria</taxon>
        <taxon>Pseudomonadati</taxon>
        <taxon>Pseudomonadota</taxon>
        <taxon>Gammaproteobacteria</taxon>
        <taxon>Pasteurellales</taxon>
        <taxon>Pasteurellaceae</taxon>
        <taxon>Mannheimia</taxon>
    </lineage>
</organism>
<sequence length="124" mass="14170">MKKIALIGFTTTILAGCSSLPQKSVMGTYAGEFPCADCEKIQAQLTLNADRTYQYDTIYFKNKKEYVYRDKGTYIWEPNKSNVIRLEQTSGSLAFQISDRYVELCDPNGNTVKNTNNYKLNKIR</sequence>
<gene>
    <name evidence="1" type="ORF">HV559_08990</name>
</gene>
<accession>A0A7D5HXK2</accession>